<dbReference type="OrthoDB" id="126772at2759"/>
<dbReference type="PROSITE" id="PS51465">
    <property type="entry name" value="KAZAL_2"/>
    <property type="match status" value="3"/>
</dbReference>
<dbReference type="PANTHER" id="PTHR21131:SF0">
    <property type="entry name" value="GEO10195P1-RELATED"/>
    <property type="match status" value="1"/>
</dbReference>
<dbReference type="SUPFAM" id="SSF100895">
    <property type="entry name" value="Kazal-type serine protease inhibitors"/>
    <property type="match status" value="3"/>
</dbReference>
<dbReference type="SMART" id="SM00280">
    <property type="entry name" value="KAZAL"/>
    <property type="match status" value="3"/>
</dbReference>
<evidence type="ECO:0000313" key="2">
    <source>
        <dbReference type="Proteomes" id="UP000749559"/>
    </source>
</evidence>
<dbReference type="InterPro" id="IPR002350">
    <property type="entry name" value="Kazal_dom"/>
</dbReference>
<dbReference type="Pfam" id="PF00050">
    <property type="entry name" value="Kazal_1"/>
    <property type="match status" value="1"/>
</dbReference>
<organism evidence="1 2">
    <name type="scientific">Owenia fusiformis</name>
    <name type="common">Polychaete worm</name>
    <dbReference type="NCBI Taxonomy" id="6347"/>
    <lineage>
        <taxon>Eukaryota</taxon>
        <taxon>Metazoa</taxon>
        <taxon>Spiralia</taxon>
        <taxon>Lophotrochozoa</taxon>
        <taxon>Annelida</taxon>
        <taxon>Polychaeta</taxon>
        <taxon>Sedentaria</taxon>
        <taxon>Canalipalpata</taxon>
        <taxon>Sabellida</taxon>
        <taxon>Oweniida</taxon>
        <taxon>Oweniidae</taxon>
        <taxon>Owenia</taxon>
    </lineage>
</organism>
<proteinExistence type="predicted"/>
<gene>
    <name evidence="1" type="ORF">OFUS_LOCUS22187</name>
</gene>
<dbReference type="InterPro" id="IPR053265">
    <property type="entry name" value="Serpin"/>
</dbReference>
<sequence>MATGAPECVCNIICTFDYNPVCGQKGDTKKTYGNRCALDSAICKSKGTIKYISDGGCPSDEPKQEDDKPKCNSICTLDYTPVCGYDGTKYKTYSNQCALDAAICESEGTVRFIREGECPDNENGEKPKCNSICTLDYTPVCGYDGTKYKTYGNQCALDA</sequence>
<dbReference type="PANTHER" id="PTHR21131">
    <property type="entry name" value="SERINE-TYPE ENDOPEPTIDASE INHIBITOR"/>
    <property type="match status" value="1"/>
</dbReference>
<feature type="non-terminal residue" evidence="1">
    <location>
        <position position="159"/>
    </location>
</feature>
<evidence type="ECO:0000313" key="1">
    <source>
        <dbReference type="EMBL" id="CAH1797989.1"/>
    </source>
</evidence>
<dbReference type="Gene3D" id="3.30.60.30">
    <property type="match status" value="3"/>
</dbReference>
<comment type="caution">
    <text evidence="1">The sequence shown here is derived from an EMBL/GenBank/DDBJ whole genome shotgun (WGS) entry which is preliminary data.</text>
</comment>
<dbReference type="InterPro" id="IPR036058">
    <property type="entry name" value="Kazal_dom_sf"/>
</dbReference>
<dbReference type="EMBL" id="CAIIXF020000010">
    <property type="protein sequence ID" value="CAH1797989.1"/>
    <property type="molecule type" value="Genomic_DNA"/>
</dbReference>
<dbReference type="AlphaFoldDB" id="A0A8J1Y8W1"/>
<name>A0A8J1Y8W1_OWEFU</name>
<accession>A0A8J1Y8W1</accession>
<keyword evidence="2" id="KW-1185">Reference proteome</keyword>
<dbReference type="Proteomes" id="UP000749559">
    <property type="component" value="Unassembled WGS sequence"/>
</dbReference>
<protein>
    <submittedName>
        <fullName evidence="1">Uncharacterized protein</fullName>
    </submittedName>
</protein>
<dbReference type="Pfam" id="PF07648">
    <property type="entry name" value="Kazal_2"/>
    <property type="match status" value="2"/>
</dbReference>
<reference evidence="1" key="1">
    <citation type="submission" date="2022-03" db="EMBL/GenBank/DDBJ databases">
        <authorList>
            <person name="Martin C."/>
        </authorList>
    </citation>
    <scope>NUCLEOTIDE SEQUENCE</scope>
</reference>